<evidence type="ECO:0000256" key="1">
    <source>
        <dbReference type="SAM" id="MobiDB-lite"/>
    </source>
</evidence>
<protein>
    <submittedName>
        <fullName evidence="2">Uncharacterized protein</fullName>
    </submittedName>
</protein>
<proteinExistence type="predicted"/>
<reference evidence="3" key="1">
    <citation type="submission" date="2014-04" db="EMBL/GenBank/DDBJ databases">
        <title>Evolutionary Origins and Diversification of the Mycorrhizal Mutualists.</title>
        <authorList>
            <consortium name="DOE Joint Genome Institute"/>
            <consortium name="Mycorrhizal Genomics Consortium"/>
            <person name="Kohler A."/>
            <person name="Kuo A."/>
            <person name="Nagy L.G."/>
            <person name="Floudas D."/>
            <person name="Copeland A."/>
            <person name="Barry K.W."/>
            <person name="Cichocki N."/>
            <person name="Veneault-Fourrey C."/>
            <person name="LaButti K."/>
            <person name="Lindquist E.A."/>
            <person name="Lipzen A."/>
            <person name="Lundell T."/>
            <person name="Morin E."/>
            <person name="Murat C."/>
            <person name="Riley R."/>
            <person name="Ohm R."/>
            <person name="Sun H."/>
            <person name="Tunlid A."/>
            <person name="Henrissat B."/>
            <person name="Grigoriev I.V."/>
            <person name="Hibbett D.S."/>
            <person name="Martin F."/>
        </authorList>
    </citation>
    <scope>NUCLEOTIDE SEQUENCE [LARGE SCALE GENOMIC DNA]</scope>
    <source>
        <strain evidence="3">FD-334 SS-4</strain>
    </source>
</reference>
<feature type="compositionally biased region" description="Basic residues" evidence="1">
    <location>
        <begin position="35"/>
        <end position="48"/>
    </location>
</feature>
<name>A0A0D2KQZ6_HYPSF</name>
<sequence length="186" mass="21705">MGRKQIYLTEDERLAASRAKSKRYYEKKRVEINNRRRKTYKQKNVKQSKNKESCPQGEAEASEKSDPLAIRVEYSERLNRQLIKITNGSAAEFVDELCRQFMYNLNSEPLDTLTKKLDNILTSMNKCHDEVLQLVGVGSQLDSISKTIQSLRQLISWVDEIACVILVDQRDVFKMYAEKHFMFQDS</sequence>
<dbReference type="EMBL" id="KN817610">
    <property type="protein sequence ID" value="KJA17057.1"/>
    <property type="molecule type" value="Genomic_DNA"/>
</dbReference>
<dbReference type="OrthoDB" id="3058782at2759"/>
<dbReference type="Proteomes" id="UP000054270">
    <property type="component" value="Unassembled WGS sequence"/>
</dbReference>
<evidence type="ECO:0000313" key="3">
    <source>
        <dbReference type="Proteomes" id="UP000054270"/>
    </source>
</evidence>
<evidence type="ECO:0000313" key="2">
    <source>
        <dbReference type="EMBL" id="KJA17057.1"/>
    </source>
</evidence>
<organism evidence="2 3">
    <name type="scientific">Hypholoma sublateritium (strain FD-334 SS-4)</name>
    <dbReference type="NCBI Taxonomy" id="945553"/>
    <lineage>
        <taxon>Eukaryota</taxon>
        <taxon>Fungi</taxon>
        <taxon>Dikarya</taxon>
        <taxon>Basidiomycota</taxon>
        <taxon>Agaricomycotina</taxon>
        <taxon>Agaricomycetes</taxon>
        <taxon>Agaricomycetidae</taxon>
        <taxon>Agaricales</taxon>
        <taxon>Agaricineae</taxon>
        <taxon>Strophariaceae</taxon>
        <taxon>Hypholoma</taxon>
    </lineage>
</organism>
<dbReference type="AlphaFoldDB" id="A0A0D2KQZ6"/>
<gene>
    <name evidence="2" type="ORF">HYPSUDRAFT_206513</name>
</gene>
<feature type="region of interest" description="Disordered" evidence="1">
    <location>
        <begin position="26"/>
        <end position="62"/>
    </location>
</feature>
<dbReference type="OMA" id="WVDEIAC"/>
<accession>A0A0D2KQZ6</accession>
<keyword evidence="3" id="KW-1185">Reference proteome</keyword>